<dbReference type="NCBIfam" id="TIGR03652">
    <property type="entry name" value="FeS_repair_RIC"/>
    <property type="match status" value="1"/>
</dbReference>
<reference evidence="7" key="1">
    <citation type="submission" date="2016-10" db="EMBL/GenBank/DDBJ databases">
        <authorList>
            <person name="Varghese N."/>
            <person name="Submissions S."/>
        </authorList>
    </citation>
    <scope>NUCLEOTIDE SEQUENCE [LARGE SCALE GENOMIC DNA]</scope>
    <source>
        <strain evidence="7">2SM5</strain>
    </source>
</reference>
<organism evidence="6 7">
    <name type="scientific">Halopseudomonas litoralis</name>
    <dbReference type="NCBI Taxonomy" id="797277"/>
    <lineage>
        <taxon>Bacteria</taxon>
        <taxon>Pseudomonadati</taxon>
        <taxon>Pseudomonadota</taxon>
        <taxon>Gammaproteobacteria</taxon>
        <taxon>Pseudomonadales</taxon>
        <taxon>Pseudomonadaceae</taxon>
        <taxon>Halopseudomonas</taxon>
    </lineage>
</organism>
<dbReference type="STRING" id="797277.SAMN05216198_0877"/>
<gene>
    <name evidence="6" type="ORF">SAMN05216198_0877</name>
</gene>
<sequence>MPYDFLDTQLGTIARELPGATRVLHAQRLDFCCNGQRTLAEACLRKGIDPAATVAALEQLCAVDQDEQNWNHASAEQLIQHILTRYHECHREQLSELIRLARRVEQVHGNNPDCPNGLTDHLSDMQQELESHMAKEEQILFPMLMRGEESLSRGPISVMRFEHDQHSQALDKLYALTNEVTPPPHACNTWQALYRGLNEFCADLMDHMHLENNILFVTQVTAKAL</sequence>
<evidence type="ECO:0000256" key="3">
    <source>
        <dbReference type="ARBA" id="ARBA00022723"/>
    </source>
</evidence>
<dbReference type="PANTHER" id="PTHR36438">
    <property type="entry name" value="IRON-SULFUR CLUSTER REPAIR PROTEIN YTFE"/>
    <property type="match status" value="1"/>
</dbReference>
<evidence type="ECO:0000259" key="5">
    <source>
        <dbReference type="Pfam" id="PF01814"/>
    </source>
</evidence>
<dbReference type="InterPro" id="IPR012312">
    <property type="entry name" value="Hemerythrin-like"/>
</dbReference>
<name>A0A1H1NDR4_9GAMM</name>
<evidence type="ECO:0000256" key="1">
    <source>
        <dbReference type="ARBA" id="ARBA00004496"/>
    </source>
</evidence>
<dbReference type="InterPro" id="IPR019903">
    <property type="entry name" value="RIC_family"/>
</dbReference>
<keyword evidence="7" id="KW-1185">Reference proteome</keyword>
<dbReference type="Pfam" id="PF01814">
    <property type="entry name" value="Hemerythrin"/>
    <property type="match status" value="1"/>
</dbReference>
<evidence type="ECO:0000313" key="7">
    <source>
        <dbReference type="Proteomes" id="UP000243426"/>
    </source>
</evidence>
<dbReference type="CDD" id="cd12108">
    <property type="entry name" value="Hr-like"/>
    <property type="match status" value="1"/>
</dbReference>
<evidence type="ECO:0000313" key="6">
    <source>
        <dbReference type="EMBL" id="SDR96940.1"/>
    </source>
</evidence>
<accession>A0A1H1NDR4</accession>
<dbReference type="GO" id="GO:0005737">
    <property type="term" value="C:cytoplasm"/>
    <property type="evidence" value="ECO:0007669"/>
    <property type="project" value="UniProtKB-SubCell"/>
</dbReference>
<evidence type="ECO:0000256" key="4">
    <source>
        <dbReference type="ARBA" id="ARBA00023004"/>
    </source>
</evidence>
<dbReference type="EMBL" id="LT629748">
    <property type="protein sequence ID" value="SDR96940.1"/>
    <property type="molecule type" value="Genomic_DNA"/>
</dbReference>
<dbReference type="GO" id="GO:0046872">
    <property type="term" value="F:metal ion binding"/>
    <property type="evidence" value="ECO:0007669"/>
    <property type="project" value="UniProtKB-KW"/>
</dbReference>
<dbReference type="Pfam" id="PF04405">
    <property type="entry name" value="ScdA_N"/>
    <property type="match status" value="1"/>
</dbReference>
<dbReference type="AlphaFoldDB" id="A0A1H1NDR4"/>
<evidence type="ECO:0000256" key="2">
    <source>
        <dbReference type="ARBA" id="ARBA00022490"/>
    </source>
</evidence>
<dbReference type="NCBIfam" id="NF008221">
    <property type="entry name" value="PRK10992.1"/>
    <property type="match status" value="1"/>
</dbReference>
<proteinExistence type="predicted"/>
<dbReference type="Gene3D" id="1.20.120.520">
    <property type="entry name" value="nmb1532 protein domain like"/>
    <property type="match status" value="1"/>
</dbReference>
<dbReference type="OrthoDB" id="9797132at2"/>
<comment type="subcellular location">
    <subcellularLocation>
        <location evidence="1">Cytoplasm</location>
    </subcellularLocation>
</comment>
<dbReference type="RefSeq" id="WP_090272203.1">
    <property type="nucleotide sequence ID" value="NZ_LT629748.1"/>
</dbReference>
<dbReference type="Proteomes" id="UP000243426">
    <property type="component" value="Chromosome I"/>
</dbReference>
<keyword evidence="4" id="KW-0408">Iron</keyword>
<dbReference type="PANTHER" id="PTHR36438:SF1">
    <property type="entry name" value="IRON-SULFUR CLUSTER REPAIR PROTEIN YTFE"/>
    <property type="match status" value="1"/>
</dbReference>
<protein>
    <submittedName>
        <fullName evidence="6">Regulator of cell morphogenesis and NO signaling</fullName>
    </submittedName>
</protein>
<keyword evidence="3" id="KW-0479">Metal-binding</keyword>
<keyword evidence="2" id="KW-0963">Cytoplasm</keyword>
<feature type="domain" description="Hemerythrin-like" evidence="5">
    <location>
        <begin position="80"/>
        <end position="216"/>
    </location>
</feature>